<proteinExistence type="predicted"/>
<evidence type="ECO:0008006" key="4">
    <source>
        <dbReference type="Google" id="ProtNLM"/>
    </source>
</evidence>
<dbReference type="AlphaFoldDB" id="A0A345YDE7"/>
<keyword evidence="1" id="KW-0732">Signal</keyword>
<protein>
    <recommendedName>
        <fullName evidence="4">Lipoprotein</fullName>
    </recommendedName>
</protein>
<evidence type="ECO:0000256" key="1">
    <source>
        <dbReference type="SAM" id="SignalP"/>
    </source>
</evidence>
<accession>A0A345YDE7</accession>
<gene>
    <name evidence="2" type="ORF">DVR09_06000</name>
</gene>
<evidence type="ECO:0000313" key="3">
    <source>
        <dbReference type="Proteomes" id="UP000254508"/>
    </source>
</evidence>
<sequence length="184" mass="19997">MRRLGYFQIGASCALAVIFSASAAAAMDDDQAPSNAYLEALKACQAESDPATRLACFDTAAESMVGASEAGELKLVDREEVRKTRRKLFGFSLPDFGIFGKGDDDREDEDEFSQMETTIASVSGSHSTGYTLRTAEGAVWRVDDVPGRLLEPRKGDTLLIKSGALSSYFLRINNQRGIKGSRIR</sequence>
<evidence type="ECO:0000313" key="2">
    <source>
        <dbReference type="EMBL" id="AXK41949.1"/>
    </source>
</evidence>
<keyword evidence="3" id="KW-1185">Reference proteome</keyword>
<reference evidence="3" key="1">
    <citation type="submission" date="2018-07" db="EMBL/GenBank/DDBJ databases">
        <title>Genome sequence of Erythrobacter strain YH-07, an antagonistic bacterium isolated from Yellow Sea.</title>
        <authorList>
            <person name="Tang T."/>
            <person name="Liu Q."/>
            <person name="Sun X."/>
        </authorList>
    </citation>
    <scope>NUCLEOTIDE SEQUENCE [LARGE SCALE GENOMIC DNA]</scope>
    <source>
        <strain evidence="3">YH-07</strain>
    </source>
</reference>
<feature type="chain" id="PRO_5016890095" description="Lipoprotein" evidence="1">
    <location>
        <begin position="27"/>
        <end position="184"/>
    </location>
</feature>
<organism evidence="2 3">
    <name type="scientific">Erythrobacter aureus</name>
    <dbReference type="NCBI Taxonomy" id="2182384"/>
    <lineage>
        <taxon>Bacteria</taxon>
        <taxon>Pseudomonadati</taxon>
        <taxon>Pseudomonadota</taxon>
        <taxon>Alphaproteobacteria</taxon>
        <taxon>Sphingomonadales</taxon>
        <taxon>Erythrobacteraceae</taxon>
        <taxon>Erythrobacter/Porphyrobacter group</taxon>
        <taxon>Erythrobacter</taxon>
    </lineage>
</organism>
<dbReference type="EMBL" id="CP031357">
    <property type="protein sequence ID" value="AXK41949.1"/>
    <property type="molecule type" value="Genomic_DNA"/>
</dbReference>
<name>A0A345YDE7_9SPHN</name>
<dbReference type="Proteomes" id="UP000254508">
    <property type="component" value="Chromosome"/>
</dbReference>
<feature type="signal peptide" evidence="1">
    <location>
        <begin position="1"/>
        <end position="26"/>
    </location>
</feature>
<dbReference type="OrthoDB" id="7596780at2"/>
<dbReference type="KEGG" id="err:DVR09_06000"/>